<comment type="PTM">
    <text evidence="12">Binds 4 heme groups per subunit.</text>
</comment>
<feature type="binding site" description="covalent" evidence="13">
    <location>
        <position position="87"/>
    </location>
    <ligand>
        <name>heme</name>
        <dbReference type="ChEBI" id="CHEBI:30413"/>
        <label>2</label>
    </ligand>
</feature>
<feature type="domain" description="NapC/NirT cytochrome c N-terminal" evidence="16">
    <location>
        <begin position="28"/>
        <end position="195"/>
    </location>
</feature>
<feature type="binding site" description="covalent" evidence="13">
    <location>
        <position position="84"/>
    </location>
    <ligand>
        <name>heme</name>
        <dbReference type="ChEBI" id="CHEBI:30413"/>
        <label>2</label>
    </ligand>
</feature>
<dbReference type="AlphaFoldDB" id="A0A1M5YUU2"/>
<feature type="binding site" description="axial binding residue" evidence="14">
    <location>
        <position position="191"/>
    </location>
    <ligand>
        <name>heme</name>
        <dbReference type="ChEBI" id="CHEBI:30413"/>
        <label>2</label>
    </ligand>
    <ligandPart>
        <name>Fe</name>
        <dbReference type="ChEBI" id="CHEBI:18248"/>
    </ligandPart>
</feature>
<dbReference type="InterPro" id="IPR051174">
    <property type="entry name" value="Cytochrome_c-type_ET"/>
</dbReference>
<feature type="binding site" description="covalent" evidence="13">
    <location>
        <position position="144"/>
    </location>
    <ligand>
        <name>heme</name>
        <dbReference type="ChEBI" id="CHEBI:30413"/>
        <label>3</label>
    </ligand>
</feature>
<evidence type="ECO:0000256" key="9">
    <source>
        <dbReference type="ARBA" id="ARBA00022989"/>
    </source>
</evidence>
<dbReference type="OrthoDB" id="9782159at2"/>
<proteinExistence type="inferred from homology"/>
<evidence type="ECO:0000259" key="16">
    <source>
        <dbReference type="Pfam" id="PF03264"/>
    </source>
</evidence>
<evidence type="ECO:0000256" key="7">
    <source>
        <dbReference type="ARBA" id="ARBA00022723"/>
    </source>
</evidence>
<evidence type="ECO:0000256" key="11">
    <source>
        <dbReference type="ARBA" id="ARBA00023136"/>
    </source>
</evidence>
<keyword evidence="7 12" id="KW-0479">Metal-binding</keyword>
<evidence type="ECO:0000313" key="18">
    <source>
        <dbReference type="Proteomes" id="UP000184268"/>
    </source>
</evidence>
<dbReference type="RefSeq" id="WP_067659905.1">
    <property type="nucleotide sequence ID" value="NZ_FQXG01000008.1"/>
</dbReference>
<comment type="subcellular location">
    <subcellularLocation>
        <location evidence="1">Cell membrane</location>
        <topology evidence="1">Single-pass membrane protein</topology>
    </subcellularLocation>
</comment>
<comment type="cofactor">
    <cofactor evidence="13">
        <name>heme</name>
        <dbReference type="ChEBI" id="CHEBI:30413"/>
    </cofactor>
    <text evidence="13">Binds 4 heme groups per subunit.</text>
</comment>
<dbReference type="GO" id="GO:0009061">
    <property type="term" value="P:anaerobic respiration"/>
    <property type="evidence" value="ECO:0007669"/>
    <property type="project" value="TreeGrafter"/>
</dbReference>
<evidence type="ECO:0000256" key="15">
    <source>
        <dbReference type="SAM" id="Phobius"/>
    </source>
</evidence>
<keyword evidence="8 12" id="KW-0249">Electron transport</keyword>
<keyword evidence="6 15" id="KW-0812">Transmembrane</keyword>
<evidence type="ECO:0000256" key="2">
    <source>
        <dbReference type="ARBA" id="ARBA00007395"/>
    </source>
</evidence>
<dbReference type="GO" id="GO:0009055">
    <property type="term" value="F:electron transfer activity"/>
    <property type="evidence" value="ECO:0007669"/>
    <property type="project" value="TreeGrafter"/>
</dbReference>
<dbReference type="GO" id="GO:0019333">
    <property type="term" value="P:denitrification pathway"/>
    <property type="evidence" value="ECO:0007669"/>
    <property type="project" value="InterPro"/>
</dbReference>
<dbReference type="Proteomes" id="UP000184268">
    <property type="component" value="Unassembled WGS sequence"/>
</dbReference>
<evidence type="ECO:0000256" key="6">
    <source>
        <dbReference type="ARBA" id="ARBA00022692"/>
    </source>
</evidence>
<dbReference type="GO" id="GO:0005886">
    <property type="term" value="C:plasma membrane"/>
    <property type="evidence" value="ECO:0007669"/>
    <property type="project" value="UniProtKB-SubCell"/>
</dbReference>
<name>A0A1M5YUU2_9GAMM</name>
<evidence type="ECO:0000256" key="12">
    <source>
        <dbReference type="PIRNR" id="PIRNR000013"/>
    </source>
</evidence>
<sequence>MSKENGGWRRLWQKPGAKWRLGIPIGGLLFFVAGALGTVGFNVVIHETSSDEFCVQCHGPSKFAAEEWPDHTHYNTGSGVMVTCADCHVAKEFVPKMWRKITAMKEVFYTIKGDYNTREKFEAARHVMVESVWEEMRGNDSRECRSCHKVERMDFDKQKRMAATMHKRMMESDPSAEGYRTCIDCHKYLAHNKPQTDLAKE</sequence>
<dbReference type="InterPro" id="IPR038266">
    <property type="entry name" value="NapC/NirT_cytc_sf"/>
</dbReference>
<feature type="binding site" description="covalent" evidence="13">
    <location>
        <position position="57"/>
    </location>
    <ligand>
        <name>heme</name>
        <dbReference type="ChEBI" id="CHEBI:30413"/>
        <label>1</label>
    </ligand>
</feature>
<evidence type="ECO:0000256" key="3">
    <source>
        <dbReference type="ARBA" id="ARBA00022448"/>
    </source>
</evidence>
<evidence type="ECO:0000256" key="10">
    <source>
        <dbReference type="ARBA" id="ARBA00023004"/>
    </source>
</evidence>
<dbReference type="EMBL" id="FQXG01000008">
    <property type="protein sequence ID" value="SHI15584.1"/>
    <property type="molecule type" value="Genomic_DNA"/>
</dbReference>
<dbReference type="InterPro" id="IPR005126">
    <property type="entry name" value="NapC/NirT_cyt_c_N"/>
</dbReference>
<evidence type="ECO:0000313" key="17">
    <source>
        <dbReference type="EMBL" id="SHI15584.1"/>
    </source>
</evidence>
<keyword evidence="18" id="KW-1185">Reference proteome</keyword>
<feature type="binding site" description="axial binding residue" evidence="14">
    <location>
        <position position="186"/>
    </location>
    <ligand>
        <name>heme</name>
        <dbReference type="ChEBI" id="CHEBI:30413"/>
        <label>4</label>
    </ligand>
    <ligandPart>
        <name>Fe</name>
        <dbReference type="ChEBI" id="CHEBI:18248"/>
    </ligandPart>
</feature>
<feature type="transmembrane region" description="Helical" evidence="15">
    <location>
        <begin position="21"/>
        <end position="45"/>
    </location>
</feature>
<feature type="binding site" description="covalent" evidence="13">
    <location>
        <position position="147"/>
    </location>
    <ligand>
        <name>heme</name>
        <dbReference type="ChEBI" id="CHEBI:30413"/>
        <label>3</label>
    </ligand>
</feature>
<keyword evidence="10 12" id="KW-0408">Iron</keyword>
<organism evidence="17 18">
    <name type="scientific">Ferrimonas marina</name>
    <dbReference type="NCBI Taxonomy" id="299255"/>
    <lineage>
        <taxon>Bacteria</taxon>
        <taxon>Pseudomonadati</taxon>
        <taxon>Pseudomonadota</taxon>
        <taxon>Gammaproteobacteria</taxon>
        <taxon>Alteromonadales</taxon>
        <taxon>Ferrimonadaceae</taxon>
        <taxon>Ferrimonas</taxon>
    </lineage>
</organism>
<evidence type="ECO:0000256" key="1">
    <source>
        <dbReference type="ARBA" id="ARBA00004162"/>
    </source>
</evidence>
<evidence type="ECO:0000256" key="14">
    <source>
        <dbReference type="PIRSR" id="PIRSR000013-2"/>
    </source>
</evidence>
<gene>
    <name evidence="17" type="ORF">SAMN02745129_4454</name>
</gene>
<evidence type="ECO:0000256" key="8">
    <source>
        <dbReference type="ARBA" id="ARBA00022982"/>
    </source>
</evidence>
<dbReference type="Pfam" id="PF03264">
    <property type="entry name" value="Cytochrom_NNT"/>
    <property type="match status" value="1"/>
</dbReference>
<dbReference type="InterPro" id="IPR024717">
    <property type="entry name" value="NapC/NirT/NrfH"/>
</dbReference>
<feature type="binding site" description="covalent" evidence="13">
    <location>
        <position position="185"/>
    </location>
    <ligand>
        <name>heme</name>
        <dbReference type="ChEBI" id="CHEBI:30413"/>
        <label>4</label>
    </ligand>
</feature>
<feature type="binding site" description="covalent" evidence="13">
    <location>
        <position position="54"/>
    </location>
    <ligand>
        <name>heme</name>
        <dbReference type="ChEBI" id="CHEBI:30413"/>
        <label>1</label>
    </ligand>
</feature>
<dbReference type="PANTHER" id="PTHR30333">
    <property type="entry name" value="CYTOCHROME C-TYPE PROTEIN"/>
    <property type="match status" value="1"/>
</dbReference>
<keyword evidence="11 15" id="KW-0472">Membrane</keyword>
<dbReference type="PANTHER" id="PTHR30333:SF3">
    <property type="entry name" value="CYTOCHROME C-TYPE PROTEIN TORY"/>
    <property type="match status" value="1"/>
</dbReference>
<evidence type="ECO:0000256" key="4">
    <source>
        <dbReference type="ARBA" id="ARBA00022475"/>
    </source>
</evidence>
<keyword evidence="4" id="KW-1003">Cell membrane</keyword>
<keyword evidence="5 12" id="KW-0349">Heme</keyword>
<reference evidence="18" key="1">
    <citation type="submission" date="2016-11" db="EMBL/GenBank/DDBJ databases">
        <authorList>
            <person name="Varghese N."/>
            <person name="Submissions S."/>
        </authorList>
    </citation>
    <scope>NUCLEOTIDE SEQUENCE [LARGE SCALE GENOMIC DNA]</scope>
    <source>
        <strain evidence="18">DSM 16917</strain>
    </source>
</reference>
<keyword evidence="9 15" id="KW-1133">Transmembrane helix</keyword>
<evidence type="ECO:0000256" key="5">
    <source>
        <dbReference type="ARBA" id="ARBA00022617"/>
    </source>
</evidence>
<dbReference type="Gene3D" id="1.10.3820.10">
    <property type="entry name" value="Di-heme elbow motif domain"/>
    <property type="match status" value="1"/>
</dbReference>
<protein>
    <recommendedName>
        <fullName evidence="12">Cytochrome c-type protein</fullName>
    </recommendedName>
</protein>
<accession>A0A1M5YUU2</accession>
<comment type="similarity">
    <text evidence="2">Belongs to the NapC/NirT/NrfH family.</text>
</comment>
<evidence type="ECO:0000256" key="13">
    <source>
        <dbReference type="PIRSR" id="PIRSR000013-1"/>
    </source>
</evidence>
<feature type="binding site" description="axial binding residue" evidence="14">
    <location>
        <position position="148"/>
    </location>
    <ligand>
        <name>heme</name>
        <dbReference type="ChEBI" id="CHEBI:30413"/>
        <label>3</label>
    </ligand>
    <ligandPart>
        <name>Fe</name>
        <dbReference type="ChEBI" id="CHEBI:18248"/>
    </ligandPart>
</feature>
<dbReference type="InterPro" id="IPR036280">
    <property type="entry name" value="Multihaem_cyt_sf"/>
</dbReference>
<feature type="binding site" description="covalent" evidence="13">
    <location>
        <position position="182"/>
    </location>
    <ligand>
        <name>heme</name>
        <dbReference type="ChEBI" id="CHEBI:30413"/>
        <label>4</label>
    </ligand>
</feature>
<dbReference type="GO" id="GO:0046872">
    <property type="term" value="F:metal ion binding"/>
    <property type="evidence" value="ECO:0007669"/>
    <property type="project" value="UniProtKB-KW"/>
</dbReference>
<dbReference type="SUPFAM" id="SSF48695">
    <property type="entry name" value="Multiheme cytochromes"/>
    <property type="match status" value="1"/>
</dbReference>
<dbReference type="GO" id="GO:0020037">
    <property type="term" value="F:heme binding"/>
    <property type="evidence" value="ECO:0007669"/>
    <property type="project" value="InterPro"/>
</dbReference>
<keyword evidence="3 12" id="KW-0813">Transport</keyword>
<dbReference type="PIRSF" id="PIRSF000013">
    <property type="entry name" value="4_hem_cytochrm_NapC"/>
    <property type="match status" value="1"/>
</dbReference>
<feature type="binding site" description="axial binding residue" evidence="14">
    <location>
        <position position="88"/>
    </location>
    <ligand>
        <name>heme</name>
        <dbReference type="ChEBI" id="CHEBI:30413"/>
        <label>2</label>
    </ligand>
    <ligandPart>
        <name>Fe</name>
        <dbReference type="ChEBI" id="CHEBI:18248"/>
    </ligandPart>
</feature>
<dbReference type="STRING" id="299255.SAMN02745129_4454"/>
<feature type="binding site" description="axial binding residue" evidence="14">
    <location>
        <position position="106"/>
    </location>
    <ligand>
        <name>heme</name>
        <dbReference type="ChEBI" id="CHEBI:30413"/>
        <label>1</label>
    </ligand>
    <ligandPart>
        <name>Fe</name>
        <dbReference type="ChEBI" id="CHEBI:18248"/>
    </ligandPart>
</feature>